<comment type="caution">
    <text evidence="1">The sequence shown here is derived from an EMBL/GenBank/DDBJ whole genome shotgun (WGS) entry which is preliminary data.</text>
</comment>
<gene>
    <name evidence="1" type="ORF">GWO63_010325</name>
</gene>
<reference evidence="1 2" key="1">
    <citation type="submission" date="2021-01" db="EMBL/GenBank/DDBJ databases">
        <title>Complete genome sequences of Corynebacterium macginleyi strains isolated from infectious keratitis.</title>
        <authorList>
            <person name="Sagerfors S."/>
            <person name="Poehlein A."/>
            <person name="Soderquist B."/>
            <person name="Bruggemann H."/>
        </authorList>
    </citation>
    <scope>NUCLEOTIDE SEQUENCE [LARGE SCALE GENOMIC DNA]</scope>
    <source>
        <strain evidence="1 2">12T220</strain>
    </source>
</reference>
<name>A0ABS1Y899_9CORY</name>
<sequence>MTFTIANSTPNRTGMAADVIVDGVFTYRLISLVRDGLHTLTLRDYDDRTVVTRTTGEKGETFSRDFMWNWVGQSVKEAA</sequence>
<evidence type="ECO:0000313" key="2">
    <source>
        <dbReference type="Proteomes" id="UP001518680"/>
    </source>
</evidence>
<keyword evidence="2" id="KW-1185">Reference proteome</keyword>
<protein>
    <submittedName>
        <fullName evidence="1">Uncharacterized protein</fullName>
    </submittedName>
</protein>
<proteinExistence type="predicted"/>
<evidence type="ECO:0000313" key="1">
    <source>
        <dbReference type="EMBL" id="MBM0244624.1"/>
    </source>
</evidence>
<dbReference type="EMBL" id="JAACBX020000002">
    <property type="protein sequence ID" value="MBM0244624.1"/>
    <property type="molecule type" value="Genomic_DNA"/>
</dbReference>
<accession>A0ABS1Y899</accession>
<dbReference type="RefSeq" id="WP_200449248.1">
    <property type="nucleotide sequence ID" value="NZ_JAACBX020000002.1"/>
</dbReference>
<organism evidence="1 2">
    <name type="scientific">Corynebacterium macginleyi</name>
    <dbReference type="NCBI Taxonomy" id="38290"/>
    <lineage>
        <taxon>Bacteria</taxon>
        <taxon>Bacillati</taxon>
        <taxon>Actinomycetota</taxon>
        <taxon>Actinomycetes</taxon>
        <taxon>Mycobacteriales</taxon>
        <taxon>Corynebacteriaceae</taxon>
        <taxon>Corynebacterium</taxon>
    </lineage>
</organism>
<dbReference type="Proteomes" id="UP001518680">
    <property type="component" value="Unassembled WGS sequence"/>
</dbReference>